<name>A0A0M6YLU9_9RHOB</name>
<accession>A0A0M6YLU9</accession>
<dbReference type="GO" id="GO:0003676">
    <property type="term" value="F:nucleic acid binding"/>
    <property type="evidence" value="ECO:0007669"/>
    <property type="project" value="InterPro"/>
</dbReference>
<dbReference type="SUPFAM" id="SSF50447">
    <property type="entry name" value="Translation proteins"/>
    <property type="match status" value="1"/>
</dbReference>
<dbReference type="GO" id="GO:0005737">
    <property type="term" value="C:cytoplasm"/>
    <property type="evidence" value="ECO:0007669"/>
    <property type="project" value="UniProtKB-SubCell"/>
</dbReference>
<dbReference type="GO" id="GO:0004813">
    <property type="term" value="F:alanine-tRNA ligase activity"/>
    <property type="evidence" value="ECO:0007669"/>
    <property type="project" value="UniProtKB-EC"/>
</dbReference>
<dbReference type="Pfam" id="PF07973">
    <property type="entry name" value="tRNA_SAD"/>
    <property type="match status" value="1"/>
</dbReference>
<dbReference type="SMART" id="SM00863">
    <property type="entry name" value="tRNA_SAD"/>
    <property type="match status" value="1"/>
</dbReference>
<keyword evidence="6" id="KW-0436">Ligase</keyword>
<dbReference type="InterPro" id="IPR009000">
    <property type="entry name" value="Transl_B-barrel_sf"/>
</dbReference>
<keyword evidence="7" id="KW-1185">Reference proteome</keyword>
<dbReference type="OrthoDB" id="9812949at2"/>
<feature type="domain" description="Alanyl-transfer RNA synthetases family profile" evidence="5">
    <location>
        <begin position="1"/>
        <end position="238"/>
    </location>
</feature>
<dbReference type="PROSITE" id="PS50860">
    <property type="entry name" value="AA_TRNA_LIGASE_II_ALA"/>
    <property type="match status" value="1"/>
</dbReference>
<keyword evidence="4" id="KW-0862">Zinc</keyword>
<sequence>MTEPLFRTDPYLKTTTGRVTAHTPEGGIVLDRSIFYAKGGGQPGDSGRIVWDGGSCDIAGCVKGEGDDLILVPAEEAALPPVGAELEMRLDWERRHRFMRMHTALHLLSVVVPLPVTGGQIGSEKSRLDFDMPEVLHDRELIQARLSSLISGNHAVGESWITQAELQATPDLIKTRGVQPPKGAGDIRLVRIGSGNAPVDLQPCGGTHVANTSEIGSIVVGKIENKGRSNRRISLTFG</sequence>
<dbReference type="GO" id="GO:0002161">
    <property type="term" value="F:aminoacyl-tRNA deacylase activity"/>
    <property type="evidence" value="ECO:0007669"/>
    <property type="project" value="UniProtKB-ARBA"/>
</dbReference>
<evidence type="ECO:0000259" key="5">
    <source>
        <dbReference type="PROSITE" id="PS50860"/>
    </source>
</evidence>
<dbReference type="PANTHER" id="PTHR43462">
    <property type="entry name" value="ALANYL-TRNA EDITING PROTEIN"/>
    <property type="match status" value="1"/>
</dbReference>
<dbReference type="InterPro" id="IPR018165">
    <property type="entry name" value="Ala-tRNA-synth_IIc_core"/>
</dbReference>
<comment type="subcellular location">
    <subcellularLocation>
        <location evidence="2">Cytoplasm</location>
    </subcellularLocation>
</comment>
<organism evidence="6 7">
    <name type="scientific">Jannaschia donghaensis</name>
    <dbReference type="NCBI Taxonomy" id="420998"/>
    <lineage>
        <taxon>Bacteria</taxon>
        <taxon>Pseudomonadati</taxon>
        <taxon>Pseudomonadota</taxon>
        <taxon>Alphaproteobacteria</taxon>
        <taxon>Rhodobacterales</taxon>
        <taxon>Roseobacteraceae</taxon>
        <taxon>Jannaschia</taxon>
    </lineage>
</organism>
<dbReference type="RefSeq" id="WP_055086596.1">
    <property type="nucleotide sequence ID" value="NZ_CXSU01000012.1"/>
</dbReference>
<gene>
    <name evidence="6" type="primary">alaS_2</name>
    <name evidence="6" type="ORF">JDO7802_02849</name>
</gene>
<evidence type="ECO:0000313" key="6">
    <source>
        <dbReference type="EMBL" id="CTQ50819.1"/>
    </source>
</evidence>
<dbReference type="Proteomes" id="UP000049222">
    <property type="component" value="Unassembled WGS sequence"/>
</dbReference>
<dbReference type="SUPFAM" id="SSF55186">
    <property type="entry name" value="ThrRS/AlaRS common domain"/>
    <property type="match status" value="1"/>
</dbReference>
<dbReference type="GO" id="GO:0006419">
    <property type="term" value="P:alanyl-tRNA aminoacylation"/>
    <property type="evidence" value="ECO:0007669"/>
    <property type="project" value="InterPro"/>
</dbReference>
<dbReference type="GO" id="GO:0005524">
    <property type="term" value="F:ATP binding"/>
    <property type="evidence" value="ECO:0007669"/>
    <property type="project" value="InterPro"/>
</dbReference>
<dbReference type="InterPro" id="IPR018163">
    <property type="entry name" value="Thr/Ala-tRNA-synth_IIc_edit"/>
</dbReference>
<dbReference type="Gene3D" id="2.40.30.130">
    <property type="match status" value="1"/>
</dbReference>
<dbReference type="EC" id="6.1.1.7" evidence="6"/>
<dbReference type="InterPro" id="IPR051335">
    <property type="entry name" value="Alanyl-tRNA_Editing_Enzymes"/>
</dbReference>
<dbReference type="GO" id="GO:0046872">
    <property type="term" value="F:metal ion binding"/>
    <property type="evidence" value="ECO:0007669"/>
    <property type="project" value="UniProtKB-KW"/>
</dbReference>
<protein>
    <submittedName>
        <fullName evidence="6">Alanine--tRNA ligase</fullName>
        <ecNumber evidence="6">6.1.1.7</ecNumber>
    </submittedName>
</protein>
<evidence type="ECO:0000256" key="4">
    <source>
        <dbReference type="ARBA" id="ARBA00022833"/>
    </source>
</evidence>
<reference evidence="6 7" key="1">
    <citation type="submission" date="2015-07" db="EMBL/GenBank/DDBJ databases">
        <authorList>
            <person name="Noorani M."/>
        </authorList>
    </citation>
    <scope>NUCLEOTIDE SEQUENCE [LARGE SCALE GENOMIC DNA]</scope>
    <source>
        <strain evidence="6 7">CECT 7802</strain>
    </source>
</reference>
<dbReference type="AlphaFoldDB" id="A0A0M6YLU9"/>
<evidence type="ECO:0000256" key="2">
    <source>
        <dbReference type="ARBA" id="ARBA00004496"/>
    </source>
</evidence>
<proteinExistence type="predicted"/>
<evidence type="ECO:0000256" key="3">
    <source>
        <dbReference type="ARBA" id="ARBA00022723"/>
    </source>
</evidence>
<evidence type="ECO:0000256" key="1">
    <source>
        <dbReference type="ARBA" id="ARBA00001947"/>
    </source>
</evidence>
<dbReference type="Gene3D" id="3.30.980.10">
    <property type="entry name" value="Threonyl-trna Synthetase, Chain A, domain 2"/>
    <property type="match status" value="1"/>
</dbReference>
<dbReference type="EMBL" id="CXSU01000012">
    <property type="protein sequence ID" value="CTQ50819.1"/>
    <property type="molecule type" value="Genomic_DNA"/>
</dbReference>
<keyword evidence="3" id="KW-0479">Metal-binding</keyword>
<evidence type="ECO:0000313" key="7">
    <source>
        <dbReference type="Proteomes" id="UP000049222"/>
    </source>
</evidence>
<dbReference type="PANTHER" id="PTHR43462:SF1">
    <property type="entry name" value="ALANYL-TRNA EDITING PROTEIN AARSD1"/>
    <property type="match status" value="1"/>
</dbReference>
<comment type="cofactor">
    <cofactor evidence="1">
        <name>Zn(2+)</name>
        <dbReference type="ChEBI" id="CHEBI:29105"/>
    </cofactor>
</comment>
<dbReference type="InterPro" id="IPR012947">
    <property type="entry name" value="tRNA_SAD"/>
</dbReference>
<dbReference type="STRING" id="420998.JDO7802_02849"/>